<dbReference type="EMBL" id="VIFM01000063">
    <property type="protein sequence ID" value="TQF14628.1"/>
    <property type="molecule type" value="Genomic_DNA"/>
</dbReference>
<evidence type="ECO:0000313" key="3">
    <source>
        <dbReference type="EMBL" id="TQF14628.1"/>
    </source>
</evidence>
<dbReference type="GO" id="GO:0008237">
    <property type="term" value="F:metallopeptidase activity"/>
    <property type="evidence" value="ECO:0007669"/>
    <property type="project" value="InterPro"/>
</dbReference>
<keyword evidence="1" id="KW-0812">Transmembrane</keyword>
<feature type="transmembrane region" description="Helical" evidence="1">
    <location>
        <begin position="171"/>
        <end position="191"/>
    </location>
</feature>
<dbReference type="GO" id="GO:0008270">
    <property type="term" value="F:zinc ion binding"/>
    <property type="evidence" value="ECO:0007669"/>
    <property type="project" value="InterPro"/>
</dbReference>
<evidence type="ECO:0000313" key="4">
    <source>
        <dbReference type="Proteomes" id="UP000315369"/>
    </source>
</evidence>
<evidence type="ECO:0000259" key="2">
    <source>
        <dbReference type="Pfam" id="PF01433"/>
    </source>
</evidence>
<keyword evidence="4" id="KW-1185">Reference proteome</keyword>
<dbReference type="GO" id="GO:0005886">
    <property type="term" value="C:plasma membrane"/>
    <property type="evidence" value="ECO:0007669"/>
    <property type="project" value="UniProtKB-SubCell"/>
</dbReference>
<feature type="transmembrane region" description="Helical" evidence="1">
    <location>
        <begin position="407"/>
        <end position="434"/>
    </location>
</feature>
<organism evidence="3 4">
    <name type="scientific">Myxococcus llanfairpwllgwyngyllgogerychwyrndrobwllllantysiliogogogochensis</name>
    <dbReference type="NCBI Taxonomy" id="2590453"/>
    <lineage>
        <taxon>Bacteria</taxon>
        <taxon>Pseudomonadati</taxon>
        <taxon>Myxococcota</taxon>
        <taxon>Myxococcia</taxon>
        <taxon>Myxococcales</taxon>
        <taxon>Cystobacterineae</taxon>
        <taxon>Myxococcaceae</taxon>
        <taxon>Myxococcus</taxon>
    </lineage>
</organism>
<feature type="transmembrane region" description="Helical" evidence="1">
    <location>
        <begin position="569"/>
        <end position="590"/>
    </location>
</feature>
<feature type="transmembrane region" description="Helical" evidence="1">
    <location>
        <begin position="17"/>
        <end position="35"/>
    </location>
</feature>
<protein>
    <recommendedName>
        <fullName evidence="2">Peptidase M1 membrane alanine aminopeptidase domain-containing protein</fullName>
    </recommendedName>
</protein>
<keyword evidence="1" id="KW-1133">Transmembrane helix</keyword>
<dbReference type="AlphaFoldDB" id="A0A540X039"/>
<reference evidence="3 4" key="1">
    <citation type="submission" date="2019-06" db="EMBL/GenBank/DDBJ databases">
        <authorList>
            <person name="Livingstone P."/>
            <person name="Whitworth D."/>
        </authorList>
    </citation>
    <scope>NUCLEOTIDE SEQUENCE [LARGE SCALE GENOMIC DNA]</scope>
    <source>
        <strain evidence="3 4">AM401</strain>
    </source>
</reference>
<feature type="transmembrane region" description="Helical" evidence="1">
    <location>
        <begin position="477"/>
        <end position="498"/>
    </location>
</feature>
<comment type="caution">
    <text evidence="3">The sequence shown here is derived from an EMBL/GenBank/DDBJ whole genome shotgun (WGS) entry which is preliminary data.</text>
</comment>
<feature type="domain" description="Peptidase M1 membrane alanine aminopeptidase" evidence="2">
    <location>
        <begin position="882"/>
        <end position="1075"/>
    </location>
</feature>
<name>A0A540X039_9BACT</name>
<keyword evidence="1" id="KW-0472">Membrane</keyword>
<feature type="transmembrane region" description="Helical" evidence="1">
    <location>
        <begin position="446"/>
        <end position="470"/>
    </location>
</feature>
<dbReference type="InterPro" id="IPR014782">
    <property type="entry name" value="Peptidase_M1_dom"/>
</dbReference>
<feature type="transmembrane region" description="Helical" evidence="1">
    <location>
        <begin position="526"/>
        <end position="548"/>
    </location>
</feature>
<feature type="transmembrane region" description="Helical" evidence="1">
    <location>
        <begin position="249"/>
        <end position="268"/>
    </location>
</feature>
<accession>A0A540X039</accession>
<evidence type="ECO:0000256" key="1">
    <source>
        <dbReference type="SAM" id="Phobius"/>
    </source>
</evidence>
<feature type="transmembrane region" description="Helical" evidence="1">
    <location>
        <begin position="366"/>
        <end position="387"/>
    </location>
</feature>
<dbReference type="InterPro" id="IPR027268">
    <property type="entry name" value="Peptidase_M4/M1_CTD_sf"/>
</dbReference>
<dbReference type="Gene3D" id="1.10.390.10">
    <property type="entry name" value="Neutral Protease Domain 2"/>
    <property type="match status" value="1"/>
</dbReference>
<dbReference type="Pfam" id="PF12679">
    <property type="entry name" value="ABC2_membrane_2"/>
    <property type="match status" value="1"/>
</dbReference>
<feature type="transmembrane region" description="Helical" evidence="1">
    <location>
        <begin position="141"/>
        <end position="164"/>
    </location>
</feature>
<dbReference type="Proteomes" id="UP000315369">
    <property type="component" value="Unassembled WGS sequence"/>
</dbReference>
<dbReference type="SUPFAM" id="SSF55486">
    <property type="entry name" value="Metalloproteases ('zincins'), catalytic domain"/>
    <property type="match status" value="1"/>
</dbReference>
<dbReference type="GO" id="GO:0140359">
    <property type="term" value="F:ABC-type transporter activity"/>
    <property type="evidence" value="ECO:0007669"/>
    <property type="project" value="InterPro"/>
</dbReference>
<feature type="transmembrane region" description="Helical" evidence="1">
    <location>
        <begin position="96"/>
        <end position="121"/>
    </location>
</feature>
<sequence>MLRGILHFEWRYQTRQAVFFAASAFFLGLGVLFVATGYGGDGIHVNSPYSVAKSLGLLSLTSLFVLGIFCANTVQRDAEHRMTELLYTTSVTQRDYLLGRFLGALLATLAVFGVATLSLMVSPFVVAVAPEQLGPLSVVSYLWALVVLVVPNVVFAASLLFAVSALSRSTLASYVGGVLVYALYIVGAMWADSPLMAGVSPQTPEAMARAALLDPFGLSAFFEQTRYWTEAERNTRLLSLEGNLLWNRLLWLGVAACVLGGVHWRFSFRSAAVKPRRDERSSESASTVPSTYRPVEVESSQGRGMTWDVLVSATRLELRHLLRSWPFLALLALWLFMVGMEIVTGAGRGEYGTRRIPTTGRVLESIWTPLSQLGTLVLIYFGAELAWRERMARFDALLDATPVSSVVFVVSKLAALVALVGVLTGTPMVLGVLFQLARGHQLLEPGLYLSLFYFAGLPLVLFAVAVLFIQTVSPHRYVGMVLSLVLAIVVGQGAGWGLEHPLTRFGAAPEVTHTDLNGHGPMAASFTAFMVYWSAFAGLLALVTWGLWRRGLAPRLGVRFQALAARWGRGGLAGAVGCGVVLVGTGGLILHDTYGLNAYESRDTFLAWQADYERTYKIHEALPLPSIVAVKSAVDLFPAEGRYRVTGTYRLENRTLSPIDTVWVAVPRTARPVSLALRGAEQVAHDERFGMYCFKLASPLLPGDVSELSFDVTREERGVRAGDFELSLVENGSFIRQTEAFPTLGYRRTYEMGNPARRRELGLPEIPRMPPLDESGAAPAPSPQVWHTLDVTVSTAEDQTAIAPGTLRKEWSEGGRRYFHYVVDRPMTPMFAIVSARYAVEKTRHQGVDVEVYYHPAHPYNVKAILTAMTRSLDDFGARFHRYPDTQLRVVEIPSYWDFGAFAMSQVIYFVEDRGFLTDMGREDAVDLVTRRTAHEVAHQWWGHMLDPASVEGATMLVESLTKYSEQRVLAGLHGERSLLPVLAFDRDRYLSGRAEEAEQEPPLYKGTGQSYLYYGKGALVMNALRDLLGEAKLDAALRHLLHAQARENSLTTLDLRDALHAEASAEQQVLIDQWLKEVVLYDLKVESATVEAQADGRFRVTARVSTSKHARRGSEAVPLPLDEALDVAVYSESPRDGSGEDVPLHVERLRFQGASTQVSFVVDKRPTHVGVDPFFLRIERERGDNFRKLEARAEASASR</sequence>
<feature type="transmembrane region" description="Helical" evidence="1">
    <location>
        <begin position="325"/>
        <end position="346"/>
    </location>
</feature>
<dbReference type="RefSeq" id="WP_141643680.1">
    <property type="nucleotide sequence ID" value="NZ_VIFM01000063.1"/>
</dbReference>
<feature type="transmembrane region" description="Helical" evidence="1">
    <location>
        <begin position="55"/>
        <end position="75"/>
    </location>
</feature>
<gene>
    <name evidence="3" type="ORF">FJV41_17720</name>
</gene>
<dbReference type="Pfam" id="PF01433">
    <property type="entry name" value="Peptidase_M1"/>
    <property type="match status" value="1"/>
</dbReference>
<dbReference type="OrthoDB" id="100605at2"/>
<proteinExistence type="predicted"/>